<dbReference type="InterPro" id="IPR019243">
    <property type="entry name" value="DUF2202"/>
</dbReference>
<dbReference type="SUPFAM" id="SSF47240">
    <property type="entry name" value="Ferritin-like"/>
    <property type="match status" value="1"/>
</dbReference>
<dbReference type="CDD" id="cd01048">
    <property type="entry name" value="Ferritin_like_AB2"/>
    <property type="match status" value="1"/>
</dbReference>
<dbReference type="Gene3D" id="1.20.1260.10">
    <property type="match status" value="1"/>
</dbReference>
<evidence type="ECO:0000313" key="3">
    <source>
        <dbReference type="Proteomes" id="UP000002734"/>
    </source>
</evidence>
<feature type="chain" id="PRO_5002963137" evidence="1">
    <location>
        <begin position="24"/>
        <end position="161"/>
    </location>
</feature>
<sequence>MQSRFFSNACLLLIALSAPPLYARQPLDNAAKTALQTALHDEYHAEAFYAAVIEKFGQVAPFSHIVKAEQNHAHALAQLMQKYGIPIPPNVLSGSVEIKNTVPATLKAACKMGVDAEIANQALYEKTLLPTVSAHQDITLVFQRLRDASQNNHLPAFKQCQ</sequence>
<dbReference type="STRING" id="579405.Dd703_0158"/>
<organism evidence="2 3">
    <name type="scientific">Musicola paradisiaca (strain Ech703)</name>
    <name type="common">Dickeya paradisiaca</name>
    <name type="synonym">Dickeya dadantii</name>
    <dbReference type="NCBI Taxonomy" id="579405"/>
    <lineage>
        <taxon>Bacteria</taxon>
        <taxon>Pseudomonadati</taxon>
        <taxon>Pseudomonadota</taxon>
        <taxon>Gammaproteobacteria</taxon>
        <taxon>Enterobacterales</taxon>
        <taxon>Pectobacteriaceae</taxon>
        <taxon>Musicola</taxon>
    </lineage>
</organism>
<reference evidence="2" key="1">
    <citation type="submission" date="2009-06" db="EMBL/GenBank/DDBJ databases">
        <title>Complete sequence of Dickeya dadantii Ech703.</title>
        <authorList>
            <consortium name="US DOE Joint Genome Institute"/>
            <person name="Lucas S."/>
            <person name="Copeland A."/>
            <person name="Lapidus A."/>
            <person name="Glavina del Rio T."/>
            <person name="Dalin E."/>
            <person name="Tice H."/>
            <person name="Bruce D."/>
            <person name="Goodwin L."/>
            <person name="Pitluck S."/>
            <person name="Chertkov O."/>
            <person name="Brettin T."/>
            <person name="Detter J.C."/>
            <person name="Han C."/>
            <person name="Larimer F."/>
            <person name="Land M."/>
            <person name="Hauser L."/>
            <person name="Kyrpides N."/>
            <person name="Mikhailova N."/>
            <person name="Balakrishnan V."/>
            <person name="Glasner J."/>
            <person name="Perna N.T."/>
        </authorList>
    </citation>
    <scope>NUCLEOTIDE SEQUENCE [LARGE SCALE GENOMIC DNA]</scope>
    <source>
        <strain evidence="2">Ech703</strain>
    </source>
</reference>
<protein>
    <submittedName>
        <fullName evidence="2">Uncharacterized protein</fullName>
    </submittedName>
</protein>
<feature type="signal peptide" evidence="1">
    <location>
        <begin position="1"/>
        <end position="23"/>
    </location>
</feature>
<dbReference type="KEGG" id="dda:Dd703_0158"/>
<dbReference type="eggNOG" id="COG4902">
    <property type="taxonomic scope" value="Bacteria"/>
</dbReference>
<dbReference type="Proteomes" id="UP000002734">
    <property type="component" value="Chromosome"/>
</dbReference>
<gene>
    <name evidence="2" type="ordered locus">Dd703_0158</name>
</gene>
<dbReference type="RefSeq" id="WP_012763799.1">
    <property type="nucleotide sequence ID" value="NC_012880.1"/>
</dbReference>
<dbReference type="InterPro" id="IPR009078">
    <property type="entry name" value="Ferritin-like_SF"/>
</dbReference>
<dbReference type="EMBL" id="CP001654">
    <property type="protein sequence ID" value="ACS83976.1"/>
    <property type="molecule type" value="Genomic_DNA"/>
</dbReference>
<dbReference type="HOGENOM" id="CLU_118456_0_0_6"/>
<dbReference type="InterPro" id="IPR012347">
    <property type="entry name" value="Ferritin-like"/>
</dbReference>
<keyword evidence="3" id="KW-1185">Reference proteome</keyword>
<accession>C6C6Q7</accession>
<proteinExistence type="predicted"/>
<name>C6C6Q7_MUSP7</name>
<evidence type="ECO:0000313" key="2">
    <source>
        <dbReference type="EMBL" id="ACS83976.1"/>
    </source>
</evidence>
<keyword evidence="1" id="KW-0732">Signal</keyword>
<evidence type="ECO:0000256" key="1">
    <source>
        <dbReference type="SAM" id="SignalP"/>
    </source>
</evidence>
<dbReference type="AlphaFoldDB" id="C6C6Q7"/>